<feature type="domain" description="Putative plant transposon protein" evidence="3">
    <location>
        <begin position="320"/>
        <end position="432"/>
    </location>
</feature>
<evidence type="ECO:0000259" key="2">
    <source>
        <dbReference type="Pfam" id="PF07727"/>
    </source>
</evidence>
<dbReference type="EMBL" id="SSTD01010133">
    <property type="protein sequence ID" value="TYK12391.1"/>
    <property type="molecule type" value="Genomic_DNA"/>
</dbReference>
<sequence length="458" mass="50932">MDVKSAFLNRYLNEEVYVAQPKGFVDSEHPKHVYKLNKALYGLKQAPRAWYDQLTVYLRAYAVGICARYQADPRITHLEAVKRILKYVHGTSDFGMMYSYDTTPTLVGYCDADWAGSADDQKSTFGGCFFLGNNLISWQSEDAPNVITYLPPPVQHERVRGHRFEGTPPRRPYQLPFEKMKGETSSRLQESLRSKAVPEVGESAAPVSSALHAQRASEATVSDMDSDDQDDVPLVRLLKKPSEPFITERLPSDPPDFIHSQESSSIERVFIPTPGDPRRSPAIPLGRKKIPANIPPIPIDGISFHHEESVQRWKFVMQRRIADELIRELIVNLPDEFNDPSSADYQTVHIRGFKFVISPTLINGFLGNTIDFDCSPPCLTTEVLATVLSGGTLSTWPVNKIPAAALSVKYVILHKIGIANWFPSSHASSISAALGSHCFSVVVLQSAASPKWSGAYCN</sequence>
<dbReference type="Proteomes" id="UP000321947">
    <property type="component" value="Unassembled WGS sequence"/>
</dbReference>
<evidence type="ECO:0000313" key="4">
    <source>
        <dbReference type="EMBL" id="TYK12391.1"/>
    </source>
</evidence>
<dbReference type="AlphaFoldDB" id="A0A5D3CKP6"/>
<dbReference type="Pfam" id="PF20167">
    <property type="entry name" value="Transposase_32"/>
    <property type="match status" value="1"/>
</dbReference>
<evidence type="ECO:0000256" key="1">
    <source>
        <dbReference type="SAM" id="MobiDB-lite"/>
    </source>
</evidence>
<dbReference type="SUPFAM" id="SSF56672">
    <property type="entry name" value="DNA/RNA polymerases"/>
    <property type="match status" value="1"/>
</dbReference>
<evidence type="ECO:0000313" key="5">
    <source>
        <dbReference type="Proteomes" id="UP000321947"/>
    </source>
</evidence>
<accession>A0A5D3CKP6</accession>
<dbReference type="InterPro" id="IPR013103">
    <property type="entry name" value="RVT_2"/>
</dbReference>
<reference evidence="4 5" key="1">
    <citation type="submission" date="2019-08" db="EMBL/GenBank/DDBJ databases">
        <title>Draft genome sequences of two oriental melons (Cucumis melo L. var makuwa).</title>
        <authorList>
            <person name="Kwon S.-Y."/>
        </authorList>
    </citation>
    <scope>NUCLEOTIDE SEQUENCE [LARGE SCALE GENOMIC DNA]</scope>
    <source>
        <strain evidence="5">cv. Chang Bougi</strain>
        <tissue evidence="4">Leaf</tissue>
    </source>
</reference>
<evidence type="ECO:0000259" key="3">
    <source>
        <dbReference type="Pfam" id="PF20167"/>
    </source>
</evidence>
<protein>
    <submittedName>
        <fullName evidence="4">Uncharacterized protein</fullName>
    </submittedName>
</protein>
<organism evidence="4 5">
    <name type="scientific">Cucumis melo var. makuwa</name>
    <name type="common">Oriental melon</name>
    <dbReference type="NCBI Taxonomy" id="1194695"/>
    <lineage>
        <taxon>Eukaryota</taxon>
        <taxon>Viridiplantae</taxon>
        <taxon>Streptophyta</taxon>
        <taxon>Embryophyta</taxon>
        <taxon>Tracheophyta</taxon>
        <taxon>Spermatophyta</taxon>
        <taxon>Magnoliopsida</taxon>
        <taxon>eudicotyledons</taxon>
        <taxon>Gunneridae</taxon>
        <taxon>Pentapetalae</taxon>
        <taxon>rosids</taxon>
        <taxon>fabids</taxon>
        <taxon>Cucurbitales</taxon>
        <taxon>Cucurbitaceae</taxon>
        <taxon>Benincaseae</taxon>
        <taxon>Cucumis</taxon>
    </lineage>
</organism>
<name>A0A5D3CKP6_CUCMM</name>
<dbReference type="Pfam" id="PF07727">
    <property type="entry name" value="RVT_2"/>
    <property type="match status" value="1"/>
</dbReference>
<gene>
    <name evidence="4" type="ORF">E5676_scaffold302G001740</name>
</gene>
<dbReference type="PANTHER" id="PTHR11439:SF484">
    <property type="entry name" value="REVERSE TRANSCRIPTASE TY1_COPIA-TYPE DOMAIN-CONTAINING PROTEIN"/>
    <property type="match status" value="1"/>
</dbReference>
<feature type="domain" description="Reverse transcriptase Ty1/copia-type" evidence="2">
    <location>
        <begin position="1"/>
        <end position="60"/>
    </location>
</feature>
<dbReference type="InterPro" id="IPR046796">
    <property type="entry name" value="Transposase_32_dom"/>
</dbReference>
<proteinExistence type="predicted"/>
<comment type="caution">
    <text evidence="4">The sequence shown here is derived from an EMBL/GenBank/DDBJ whole genome shotgun (WGS) entry which is preliminary data.</text>
</comment>
<dbReference type="InterPro" id="IPR043502">
    <property type="entry name" value="DNA/RNA_pol_sf"/>
</dbReference>
<dbReference type="PANTHER" id="PTHR11439">
    <property type="entry name" value="GAG-POL-RELATED RETROTRANSPOSON"/>
    <property type="match status" value="1"/>
</dbReference>
<feature type="region of interest" description="Disordered" evidence="1">
    <location>
        <begin position="163"/>
        <end position="229"/>
    </location>
</feature>